<evidence type="ECO:0000313" key="3">
    <source>
        <dbReference type="Proteomes" id="UP000308199"/>
    </source>
</evidence>
<protein>
    <recommendedName>
        <fullName evidence="1">F-box domain-containing protein</fullName>
    </recommendedName>
</protein>
<dbReference type="AlphaFoldDB" id="A0A4S4KTI3"/>
<dbReference type="InterPro" id="IPR001810">
    <property type="entry name" value="F-box_dom"/>
</dbReference>
<dbReference type="PROSITE" id="PS50181">
    <property type="entry name" value="FBOX"/>
    <property type="match status" value="1"/>
</dbReference>
<dbReference type="OrthoDB" id="3260553at2759"/>
<keyword evidence="3" id="KW-1185">Reference proteome</keyword>
<accession>A0A4S4KTI3</accession>
<comment type="caution">
    <text evidence="2">The sequence shown here is derived from an EMBL/GenBank/DDBJ whole genome shotgun (WGS) entry which is preliminary data.</text>
</comment>
<evidence type="ECO:0000313" key="2">
    <source>
        <dbReference type="EMBL" id="THH01934.1"/>
    </source>
</evidence>
<reference evidence="2 3" key="1">
    <citation type="submission" date="2019-02" db="EMBL/GenBank/DDBJ databases">
        <title>Genome sequencing of the rare red list fungi Phellinidium pouzarii.</title>
        <authorList>
            <person name="Buettner E."/>
            <person name="Kellner H."/>
        </authorList>
    </citation>
    <scope>NUCLEOTIDE SEQUENCE [LARGE SCALE GENOMIC DNA]</scope>
    <source>
        <strain evidence="2 3">DSM 108285</strain>
    </source>
</reference>
<dbReference type="Gene3D" id="1.20.1280.50">
    <property type="match status" value="1"/>
</dbReference>
<dbReference type="InterPro" id="IPR036047">
    <property type="entry name" value="F-box-like_dom_sf"/>
</dbReference>
<gene>
    <name evidence="2" type="ORF">EW145_g6831</name>
</gene>
<name>A0A4S4KTI3_9AGAM</name>
<sequence length="531" mass="60505">MSNANETLRLDRQLGQLTRLIDDAILKILSICDVIDLLRVERTCKYLRFLTTSREVWLAVLLRLPPEAAPSIAPHQKREEAEFRKLAVNAVRAYENWTSKHPKPSRRIHLDVQQPESMRSDLRLLPGERYMIYFRKRSLFCFDILKNTYVLERKYENPSAELLSSVYEINSDSLSAKIFVLSVHPSDPSLELLFEIVYVHFVTGQSERIYKLALKWTDLCKAAEAEFVMLNELSISGTVFFVPYTSGDFSGQARNRGGILVNWIKNLILILSFQDCDPENGDSRLPSCISNDNLFYISMCRIGEPVIHSVSLSHFDLFWQKSDEPTTWLTHTINPGHGIQFSLADHWTTDMFQVAHMHIHPSNWLDLEMVRLKDPSIVSLSLVDVGFFQRLHTIEELASTEFHSRLLHLHFSKSKAASDGHLLERFSLERISATTPVSPGRRIESQIPPTRQARLTLLMSGKNPGDPPQTNAVALLQGTASSAALAHMDSRSVRHAVMEYYSSALILSSVLKDSTKEILQDSAEFVIEYYD</sequence>
<evidence type="ECO:0000259" key="1">
    <source>
        <dbReference type="PROSITE" id="PS50181"/>
    </source>
</evidence>
<feature type="domain" description="F-box" evidence="1">
    <location>
        <begin position="14"/>
        <end position="60"/>
    </location>
</feature>
<dbReference type="SUPFAM" id="SSF81383">
    <property type="entry name" value="F-box domain"/>
    <property type="match status" value="1"/>
</dbReference>
<dbReference type="Proteomes" id="UP000308199">
    <property type="component" value="Unassembled WGS sequence"/>
</dbReference>
<proteinExistence type="predicted"/>
<dbReference type="Pfam" id="PF00646">
    <property type="entry name" value="F-box"/>
    <property type="match status" value="1"/>
</dbReference>
<organism evidence="2 3">
    <name type="scientific">Phellinidium pouzarii</name>
    <dbReference type="NCBI Taxonomy" id="167371"/>
    <lineage>
        <taxon>Eukaryota</taxon>
        <taxon>Fungi</taxon>
        <taxon>Dikarya</taxon>
        <taxon>Basidiomycota</taxon>
        <taxon>Agaricomycotina</taxon>
        <taxon>Agaricomycetes</taxon>
        <taxon>Hymenochaetales</taxon>
        <taxon>Hymenochaetaceae</taxon>
        <taxon>Phellinidium</taxon>
    </lineage>
</organism>
<dbReference type="EMBL" id="SGPK01000568">
    <property type="protein sequence ID" value="THH01934.1"/>
    <property type="molecule type" value="Genomic_DNA"/>
</dbReference>